<proteinExistence type="inferred from homology"/>
<dbReference type="STRING" id="15368.I1HJL4"/>
<dbReference type="RefSeq" id="XP_024314847.1">
    <property type="nucleotide sequence ID" value="XM_024459079.1"/>
</dbReference>
<dbReference type="RefSeq" id="XP_024314837.1">
    <property type="nucleotide sequence ID" value="XM_024459069.1"/>
</dbReference>
<name>I1HJL4_BRADI</name>
<dbReference type="Proteomes" id="UP000008810">
    <property type="component" value="Chromosome 2"/>
</dbReference>
<accession>I1HJL4</accession>
<keyword evidence="2 5" id="KW-0732">Signal</keyword>
<dbReference type="RefSeq" id="XP_010231395.1">
    <property type="nucleotide sequence ID" value="XM_010233093.3"/>
</dbReference>
<dbReference type="Gene3D" id="3.40.50.1110">
    <property type="entry name" value="SGNH hydrolase"/>
    <property type="match status" value="1"/>
</dbReference>
<keyword evidence="4" id="KW-0325">Glycoprotein</keyword>
<dbReference type="RefSeq" id="XP_024314838.1">
    <property type="nucleotide sequence ID" value="XM_024459070.1"/>
</dbReference>
<evidence type="ECO:0000256" key="3">
    <source>
        <dbReference type="ARBA" id="ARBA00022801"/>
    </source>
</evidence>
<evidence type="ECO:0000256" key="2">
    <source>
        <dbReference type="ARBA" id="ARBA00022729"/>
    </source>
</evidence>
<evidence type="ECO:0000313" key="7">
    <source>
        <dbReference type="EnsemblPlants" id="KQK06352"/>
    </source>
</evidence>
<evidence type="ECO:0000313" key="8">
    <source>
        <dbReference type="Proteomes" id="UP000008810"/>
    </source>
</evidence>
<dbReference type="InterPro" id="IPR001087">
    <property type="entry name" value="GDSL"/>
</dbReference>
<dbReference type="InterPro" id="IPR036514">
    <property type="entry name" value="SGNH_hydro_sf"/>
</dbReference>
<dbReference type="KEGG" id="bdi:100822319"/>
<evidence type="ECO:0000256" key="5">
    <source>
        <dbReference type="SAM" id="SignalP"/>
    </source>
</evidence>
<dbReference type="eggNOG" id="ENOG502QRTJ">
    <property type="taxonomic scope" value="Eukaryota"/>
</dbReference>
<dbReference type="RefSeq" id="XP_024314845.1">
    <property type="nucleotide sequence ID" value="XM_024459077.1"/>
</dbReference>
<dbReference type="EnsemblPlants" id="KQK06352">
    <property type="protein sequence ID" value="KQK06352"/>
    <property type="gene ID" value="BRADI_2g25920v3"/>
</dbReference>
<dbReference type="RefSeq" id="XP_024314842.1">
    <property type="nucleotide sequence ID" value="XM_024459074.1"/>
</dbReference>
<gene>
    <name evidence="7" type="primary">LOC100822319</name>
    <name evidence="6" type="ORF">BRADI_2g25920v3</name>
</gene>
<evidence type="ECO:0008006" key="9">
    <source>
        <dbReference type="Google" id="ProtNLM"/>
    </source>
</evidence>
<dbReference type="RefSeq" id="XP_024314840.1">
    <property type="nucleotide sequence ID" value="XM_024459072.1"/>
</dbReference>
<reference evidence="6 7" key="1">
    <citation type="journal article" date="2010" name="Nature">
        <title>Genome sequencing and analysis of the model grass Brachypodium distachyon.</title>
        <authorList>
            <consortium name="International Brachypodium Initiative"/>
        </authorList>
    </citation>
    <scope>NUCLEOTIDE SEQUENCE [LARGE SCALE GENOMIC DNA]</scope>
    <source>
        <strain evidence="6">Bd21</strain>
        <strain evidence="7">cv. Bd21</strain>
    </source>
</reference>
<dbReference type="CDD" id="cd01837">
    <property type="entry name" value="SGNH_plant_lipase_like"/>
    <property type="match status" value="1"/>
</dbReference>
<reference evidence="6" key="2">
    <citation type="submission" date="2017-06" db="EMBL/GenBank/DDBJ databases">
        <title>WGS assembly of Brachypodium distachyon.</title>
        <authorList>
            <consortium name="The International Brachypodium Initiative"/>
            <person name="Lucas S."/>
            <person name="Harmon-Smith M."/>
            <person name="Lail K."/>
            <person name="Tice H."/>
            <person name="Grimwood J."/>
            <person name="Bruce D."/>
            <person name="Barry K."/>
            <person name="Shu S."/>
            <person name="Lindquist E."/>
            <person name="Wang M."/>
            <person name="Pitluck S."/>
            <person name="Vogel J.P."/>
            <person name="Garvin D.F."/>
            <person name="Mockler T.C."/>
            <person name="Schmutz J."/>
            <person name="Rokhsar D."/>
            <person name="Bevan M.W."/>
        </authorList>
    </citation>
    <scope>NUCLEOTIDE SEQUENCE</scope>
    <source>
        <strain evidence="6">Bd21</strain>
    </source>
</reference>
<dbReference type="InterPro" id="IPR035669">
    <property type="entry name" value="SGNH_plant_lipase-like"/>
</dbReference>
<keyword evidence="3" id="KW-0378">Hydrolase</keyword>
<organism evidence="6">
    <name type="scientific">Brachypodium distachyon</name>
    <name type="common">Purple false brome</name>
    <name type="synonym">Trachynia distachya</name>
    <dbReference type="NCBI Taxonomy" id="15368"/>
    <lineage>
        <taxon>Eukaryota</taxon>
        <taxon>Viridiplantae</taxon>
        <taxon>Streptophyta</taxon>
        <taxon>Embryophyta</taxon>
        <taxon>Tracheophyta</taxon>
        <taxon>Spermatophyta</taxon>
        <taxon>Magnoliopsida</taxon>
        <taxon>Liliopsida</taxon>
        <taxon>Poales</taxon>
        <taxon>Poaceae</taxon>
        <taxon>BOP clade</taxon>
        <taxon>Pooideae</taxon>
        <taxon>Stipodae</taxon>
        <taxon>Brachypodieae</taxon>
        <taxon>Brachypodium</taxon>
    </lineage>
</organism>
<dbReference type="RefSeq" id="XP_024314846.1">
    <property type="nucleotide sequence ID" value="XM_024459078.1"/>
</dbReference>
<dbReference type="RefSeq" id="XP_024314839.1">
    <property type="nucleotide sequence ID" value="XM_024459071.1"/>
</dbReference>
<feature type="chain" id="PRO_5014094628" description="GDSL esterase/lipase" evidence="5">
    <location>
        <begin position="23"/>
        <end position="385"/>
    </location>
</feature>
<dbReference type="HOGENOM" id="CLU_015101_2_0_1"/>
<dbReference type="OMA" id="KACNDST"/>
<dbReference type="EMBL" id="CM000881">
    <property type="protein sequence ID" value="KQK06352.1"/>
    <property type="molecule type" value="Genomic_DNA"/>
</dbReference>
<dbReference type="AlphaFoldDB" id="I1HJL4"/>
<sequence length="385" mass="42126">MRPTPAAVALLLVVLCLGGGGGREASASSDFDYPAAFNFGDSNSDTGGRIAAGFEPMPPPYGSTFFGSPSGRFSDGRLIVDFLMDAMDMPFLNSYLDSVGAPNFLAGVNFAQAGCSITPATATSVSPFSFGLQIKQFFAFKEKVTKLLSKGDRYRRYIPQLDYFSKGLYMFDIGQNDLAGQFYSKTEDQVIASIPTILLEFETGLKSLYEQGARKFWIHNTGPLGCLPQNIALFGKDPSQLDEVHCVTKHNRAAKIFNLQLHALCTKLRGQFAGADITYIDIYSIKYSLIANYSRYGFENPTQACCGYGGPPLNYDGRVPCGQTKSVNGNLVTAKGCSDSTEYVNWDGIHYTEAANFHITSQILTGRHSDPPFVDKMPFLLKPRF</sequence>
<dbReference type="RefSeq" id="XP_024314848.1">
    <property type="nucleotide sequence ID" value="XM_024459080.1"/>
</dbReference>
<comment type="similarity">
    <text evidence="1">Belongs to the 'GDSL' lipolytic enzyme family.</text>
</comment>
<dbReference type="Gramene" id="KQK06352">
    <property type="protein sequence ID" value="KQK06352"/>
    <property type="gene ID" value="BRADI_2g25920v3"/>
</dbReference>
<dbReference type="GO" id="GO:0016788">
    <property type="term" value="F:hydrolase activity, acting on ester bonds"/>
    <property type="evidence" value="ECO:0007669"/>
    <property type="project" value="InterPro"/>
</dbReference>
<dbReference type="RefSeq" id="XP_024314850.1">
    <property type="nucleotide sequence ID" value="XM_024459082.1"/>
</dbReference>
<keyword evidence="8" id="KW-1185">Reference proteome</keyword>
<evidence type="ECO:0000256" key="4">
    <source>
        <dbReference type="ARBA" id="ARBA00023180"/>
    </source>
</evidence>
<dbReference type="RefSeq" id="XP_024314843.1">
    <property type="nucleotide sequence ID" value="XM_024459075.1"/>
</dbReference>
<dbReference type="OrthoDB" id="1600564at2759"/>
<dbReference type="PANTHER" id="PTHR22835:SF536">
    <property type="entry name" value="OS05G0401000 PROTEIN"/>
    <property type="match status" value="1"/>
</dbReference>
<dbReference type="RefSeq" id="XP_024314841.1">
    <property type="nucleotide sequence ID" value="XM_024459073.1"/>
</dbReference>
<evidence type="ECO:0000256" key="1">
    <source>
        <dbReference type="ARBA" id="ARBA00008668"/>
    </source>
</evidence>
<dbReference type="ExpressionAtlas" id="I1HJL4">
    <property type="expression patterns" value="baseline"/>
</dbReference>
<reference evidence="7" key="3">
    <citation type="submission" date="2018-08" db="UniProtKB">
        <authorList>
            <consortium name="EnsemblPlants"/>
        </authorList>
    </citation>
    <scope>IDENTIFICATION</scope>
    <source>
        <strain evidence="7">cv. Bd21</strain>
    </source>
</reference>
<dbReference type="Pfam" id="PF00657">
    <property type="entry name" value="Lipase_GDSL"/>
    <property type="match status" value="1"/>
</dbReference>
<dbReference type="GeneID" id="100822319"/>
<protein>
    <recommendedName>
        <fullName evidence="9">GDSL esterase/lipase</fullName>
    </recommendedName>
</protein>
<dbReference type="PANTHER" id="PTHR22835">
    <property type="entry name" value="ZINC FINGER FYVE DOMAIN CONTAINING PROTEIN"/>
    <property type="match status" value="1"/>
</dbReference>
<feature type="signal peptide" evidence="5">
    <location>
        <begin position="1"/>
        <end position="22"/>
    </location>
</feature>
<evidence type="ECO:0000313" key="6">
    <source>
        <dbReference type="EMBL" id="KQK06352.1"/>
    </source>
</evidence>
<dbReference type="RefSeq" id="XP_024314844.1">
    <property type="nucleotide sequence ID" value="XM_024459076.1"/>
</dbReference>